<feature type="binding site" evidence="9">
    <location>
        <position position="260"/>
    </location>
    <ligand>
        <name>Fe cation</name>
        <dbReference type="ChEBI" id="CHEBI:24875"/>
        <label>2</label>
    </ligand>
</feature>
<gene>
    <name evidence="10" type="ORF">JKP88DRAFT_271341</name>
</gene>
<evidence type="ECO:0000256" key="8">
    <source>
        <dbReference type="ARBA" id="ARBA00023256"/>
    </source>
</evidence>
<evidence type="ECO:0000313" key="10">
    <source>
        <dbReference type="EMBL" id="KAG5191128.1"/>
    </source>
</evidence>
<comment type="pathway">
    <text evidence="2 9">Protein modification; eIF5A hypusination.</text>
</comment>
<dbReference type="GO" id="GO:0019135">
    <property type="term" value="F:deoxyhypusine monooxygenase activity"/>
    <property type="evidence" value="ECO:0007669"/>
    <property type="project" value="UniProtKB-UniRule"/>
</dbReference>
<dbReference type="GO" id="GO:0046872">
    <property type="term" value="F:metal ion binding"/>
    <property type="evidence" value="ECO:0007669"/>
    <property type="project" value="UniProtKB-KW"/>
</dbReference>
<dbReference type="SMART" id="SM00567">
    <property type="entry name" value="EZ_HEAT"/>
    <property type="match status" value="6"/>
</dbReference>
<dbReference type="Pfam" id="PF13646">
    <property type="entry name" value="HEAT_2"/>
    <property type="match status" value="1"/>
</dbReference>
<keyword evidence="7 9" id="KW-0503">Monooxygenase</keyword>
<comment type="catalytic activity">
    <reaction evidence="1 9">
        <text>[eIF5A protein]-deoxyhypusine + AH2 + O2 = [eIF5A protein]-hypusine + A + H2O</text>
        <dbReference type="Rhea" id="RHEA:14101"/>
        <dbReference type="Rhea" id="RHEA-COMP:10144"/>
        <dbReference type="Rhea" id="RHEA-COMP:12592"/>
        <dbReference type="ChEBI" id="CHEBI:13193"/>
        <dbReference type="ChEBI" id="CHEBI:15377"/>
        <dbReference type="ChEBI" id="CHEBI:15379"/>
        <dbReference type="ChEBI" id="CHEBI:17499"/>
        <dbReference type="ChEBI" id="CHEBI:82657"/>
        <dbReference type="ChEBI" id="CHEBI:91175"/>
        <dbReference type="EC" id="1.14.99.29"/>
    </reaction>
</comment>
<dbReference type="Proteomes" id="UP000664859">
    <property type="component" value="Unassembled WGS sequence"/>
</dbReference>
<protein>
    <recommendedName>
        <fullName evidence="9">Deoxyhypusine hydroxylase</fullName>
        <shortName evidence="9">DOHH</shortName>
        <ecNumber evidence="9">1.14.99.29</ecNumber>
    </recommendedName>
    <alternativeName>
        <fullName evidence="9">Deoxyhypusine dioxygenase</fullName>
    </alternativeName>
    <alternativeName>
        <fullName evidence="9">Deoxyhypusine monooxygenase</fullName>
    </alternativeName>
</protein>
<evidence type="ECO:0000256" key="9">
    <source>
        <dbReference type="HAMAP-Rule" id="MF_03101"/>
    </source>
</evidence>
<dbReference type="EC" id="1.14.99.29" evidence="9"/>
<organism evidence="10 11">
    <name type="scientific">Tribonema minus</name>
    <dbReference type="NCBI Taxonomy" id="303371"/>
    <lineage>
        <taxon>Eukaryota</taxon>
        <taxon>Sar</taxon>
        <taxon>Stramenopiles</taxon>
        <taxon>Ochrophyta</taxon>
        <taxon>PX clade</taxon>
        <taxon>Xanthophyceae</taxon>
        <taxon>Tribonematales</taxon>
        <taxon>Tribonemataceae</taxon>
        <taxon>Tribonema</taxon>
    </lineage>
</organism>
<dbReference type="OrthoDB" id="421002at2759"/>
<feature type="binding site" evidence="9">
    <location>
        <position position="261"/>
    </location>
    <ligand>
        <name>Fe cation</name>
        <dbReference type="ChEBI" id="CHEBI:24875"/>
        <label>2</label>
    </ligand>
</feature>
<keyword evidence="4" id="KW-0677">Repeat</keyword>
<keyword evidence="3 9" id="KW-0479">Metal-binding</keyword>
<comment type="similarity">
    <text evidence="9">Belongs to the deoxyhypusine hydroxylase family.</text>
</comment>
<dbReference type="Pfam" id="PF03130">
    <property type="entry name" value="HEAT_PBS"/>
    <property type="match status" value="2"/>
</dbReference>
<feature type="binding site" evidence="9">
    <location>
        <position position="104"/>
    </location>
    <ligand>
        <name>Fe cation</name>
        <dbReference type="ChEBI" id="CHEBI:24875"/>
        <label>1</label>
    </ligand>
</feature>
<feature type="binding site" evidence="9">
    <location>
        <position position="103"/>
    </location>
    <ligand>
        <name>Fe cation</name>
        <dbReference type="ChEBI" id="CHEBI:24875"/>
        <label>1</label>
    </ligand>
</feature>
<reference evidence="10" key="1">
    <citation type="submission" date="2021-02" db="EMBL/GenBank/DDBJ databases">
        <title>First Annotated Genome of the Yellow-green Alga Tribonema minus.</title>
        <authorList>
            <person name="Mahan K.M."/>
        </authorList>
    </citation>
    <scope>NUCLEOTIDE SEQUENCE</scope>
    <source>
        <strain evidence="10">UTEX B ZZ1240</strain>
    </source>
</reference>
<dbReference type="EMBL" id="JAFCMP010000023">
    <property type="protein sequence ID" value="KAG5191128.1"/>
    <property type="molecule type" value="Genomic_DNA"/>
</dbReference>
<keyword evidence="6 9" id="KW-0408">Iron</keyword>
<feature type="binding site" evidence="9">
    <location>
        <position position="70"/>
    </location>
    <ligand>
        <name>Fe cation</name>
        <dbReference type="ChEBI" id="CHEBI:24875"/>
        <label>1</label>
    </ligand>
</feature>
<dbReference type="AlphaFoldDB" id="A0A835ZDK9"/>
<comment type="cofactor">
    <cofactor evidence="9">
        <name>Fe(2+)</name>
        <dbReference type="ChEBI" id="CHEBI:29033"/>
    </cofactor>
    <text evidence="9">Binds 2 Fe(2+) ions per subunit.</text>
</comment>
<dbReference type="SUPFAM" id="SSF48371">
    <property type="entry name" value="ARM repeat"/>
    <property type="match status" value="1"/>
</dbReference>
<proteinExistence type="inferred from homology"/>
<name>A0A835ZDK9_9STRA</name>
<feature type="binding site" evidence="9">
    <location>
        <position position="227"/>
    </location>
    <ligand>
        <name>Fe cation</name>
        <dbReference type="ChEBI" id="CHEBI:24875"/>
        <label>2</label>
    </ligand>
</feature>
<dbReference type="UniPathway" id="UPA00354"/>
<dbReference type="InterPro" id="IPR027517">
    <property type="entry name" value="Deoxyhypusine_hydroxylase"/>
</dbReference>
<dbReference type="InterPro" id="IPR004155">
    <property type="entry name" value="PBS_lyase_HEAT"/>
</dbReference>
<dbReference type="InterPro" id="IPR016024">
    <property type="entry name" value="ARM-type_fold"/>
</dbReference>
<keyword evidence="11" id="KW-1185">Reference proteome</keyword>
<comment type="function">
    <text evidence="9">Catalyzes the hydroxylation of the N(6)-(4-aminobutyl)-L-lysine intermediate to form hypusine, an essential post-translational modification only found in mature eIF-5A factor.</text>
</comment>
<dbReference type="Gene3D" id="1.25.10.10">
    <property type="entry name" value="Leucine-rich Repeat Variant"/>
    <property type="match status" value="2"/>
</dbReference>
<comment type="caution">
    <text evidence="10">The sequence shown here is derived from an EMBL/GenBank/DDBJ whole genome shotgun (WGS) entry which is preliminary data.</text>
</comment>
<evidence type="ECO:0000256" key="6">
    <source>
        <dbReference type="ARBA" id="ARBA00023004"/>
    </source>
</evidence>
<evidence type="ECO:0000256" key="1">
    <source>
        <dbReference type="ARBA" id="ARBA00000068"/>
    </source>
</evidence>
<dbReference type="PANTHER" id="PTHR12697">
    <property type="entry name" value="PBS LYASE HEAT-LIKE PROTEIN"/>
    <property type="match status" value="1"/>
</dbReference>
<keyword evidence="8 9" id="KW-0386">Hypusine biosynthesis</keyword>
<accession>A0A835ZDK9</accession>
<evidence type="ECO:0000313" key="11">
    <source>
        <dbReference type="Proteomes" id="UP000664859"/>
    </source>
</evidence>
<dbReference type="InterPro" id="IPR011989">
    <property type="entry name" value="ARM-like"/>
</dbReference>
<evidence type="ECO:0000256" key="3">
    <source>
        <dbReference type="ARBA" id="ARBA00022723"/>
    </source>
</evidence>
<feature type="binding site" evidence="9">
    <location>
        <position position="228"/>
    </location>
    <ligand>
        <name>Fe cation</name>
        <dbReference type="ChEBI" id="CHEBI:24875"/>
        <label>2</label>
    </ligand>
</feature>
<evidence type="ECO:0000256" key="4">
    <source>
        <dbReference type="ARBA" id="ARBA00022737"/>
    </source>
</evidence>
<dbReference type="HAMAP" id="MF_03101">
    <property type="entry name" value="Deoxyhypusine_hydroxylase"/>
    <property type="match status" value="1"/>
</dbReference>
<evidence type="ECO:0000256" key="5">
    <source>
        <dbReference type="ARBA" id="ARBA00023002"/>
    </source>
</evidence>
<keyword evidence="5 9" id="KW-0560">Oxidoreductase</keyword>
<feature type="binding site" evidence="9">
    <location>
        <position position="71"/>
    </location>
    <ligand>
        <name>Fe cation</name>
        <dbReference type="ChEBI" id="CHEBI:24875"/>
        <label>1</label>
    </ligand>
</feature>
<sequence>MAHHHPEDDCSSTGKFPPVPALGACLADTAQPLGKRTHAAFYLRTIGGADAVDAIAVALRNRDDSALLRHELGYILGQMQDMRACTALEEILADTSDDVMVRHEAAEALGAIGAERSVAVLTEFARDAAPEVSQTCQLALDLIGYRNRQSEDTATPLDANPYLSIDPAPSCPKEVPVEELRRQLLDASLPLFARYRAMFSLRNRGTEDAVLALSSAFQDEPNSLFKHEVAYVLGQMAHVASVPALSAVLKDTSEHRMVRHEAAEALGAIGGAEAEALLAAFAGDDAVVVKESCEVALNTIDYWKGGASADGIAA</sequence>
<dbReference type="PANTHER" id="PTHR12697:SF5">
    <property type="entry name" value="DEOXYHYPUSINE HYDROXYLASE"/>
    <property type="match status" value="1"/>
</dbReference>
<evidence type="ECO:0000256" key="2">
    <source>
        <dbReference type="ARBA" id="ARBA00005041"/>
    </source>
</evidence>
<evidence type="ECO:0000256" key="7">
    <source>
        <dbReference type="ARBA" id="ARBA00023033"/>
    </source>
</evidence>